<proteinExistence type="predicted"/>
<evidence type="ECO:0000259" key="2">
    <source>
        <dbReference type="SMART" id="SM00903"/>
    </source>
</evidence>
<evidence type="ECO:0000256" key="1">
    <source>
        <dbReference type="ARBA" id="ARBA00023002"/>
    </source>
</evidence>
<dbReference type="SMART" id="SM00903">
    <property type="entry name" value="Flavin_Reduct"/>
    <property type="match status" value="1"/>
</dbReference>
<dbReference type="AlphaFoldDB" id="A0A6H1P1S4"/>
<evidence type="ECO:0000313" key="3">
    <source>
        <dbReference type="EMBL" id="QIZ07503.1"/>
    </source>
</evidence>
<keyword evidence="1" id="KW-0560">Oxidoreductase</keyword>
<dbReference type="PANTHER" id="PTHR30466">
    <property type="entry name" value="FLAVIN REDUCTASE"/>
    <property type="match status" value="1"/>
</dbReference>
<reference evidence="3 4" key="1">
    <citation type="submission" date="2020-04" db="EMBL/GenBank/DDBJ databases">
        <title>Genome-Wide Identification of 5-Methylcytosine Sites in Bacterial Genomes By High-Throughput Sequencing of MspJI Restriction Fragments.</title>
        <authorList>
            <person name="Wu V."/>
        </authorList>
    </citation>
    <scope>NUCLEOTIDE SEQUENCE [LARGE SCALE GENOMIC DNA]</scope>
    <source>
        <strain evidence="3 4">S2</strain>
    </source>
</reference>
<dbReference type="InterPro" id="IPR002563">
    <property type="entry name" value="Flavin_Rdtase-like_dom"/>
</dbReference>
<feature type="domain" description="Flavin reductase like" evidence="2">
    <location>
        <begin position="10"/>
        <end position="150"/>
    </location>
</feature>
<dbReference type="PANTHER" id="PTHR30466:SF1">
    <property type="entry name" value="FMN REDUCTASE (NADH) RUTF"/>
    <property type="match status" value="1"/>
</dbReference>
<dbReference type="Proteomes" id="UP000501868">
    <property type="component" value="Chromosome"/>
</dbReference>
<dbReference type="InterPro" id="IPR050268">
    <property type="entry name" value="NADH-dep_flavin_reductase"/>
</dbReference>
<dbReference type="Pfam" id="PF01613">
    <property type="entry name" value="Flavin_Reduct"/>
    <property type="match status" value="1"/>
</dbReference>
<dbReference type="InterPro" id="IPR012349">
    <property type="entry name" value="Split_barrel_FMN-bd"/>
</dbReference>
<evidence type="ECO:0000313" key="4">
    <source>
        <dbReference type="Proteomes" id="UP000501868"/>
    </source>
</evidence>
<dbReference type="GO" id="GO:0010181">
    <property type="term" value="F:FMN binding"/>
    <property type="evidence" value="ECO:0007669"/>
    <property type="project" value="InterPro"/>
</dbReference>
<dbReference type="SUPFAM" id="SSF50475">
    <property type="entry name" value="FMN-binding split barrel"/>
    <property type="match status" value="1"/>
</dbReference>
<sequence>MDDRLFRTAMGKFATGVTVIATDVEGDVHGMTANAFMSVSLSPKLVVISIGEKAKILEKIKQSQTFSVNILAADQQELSMIFAGQIKEPREVIFDRLDGKPVLAGAVAQIACEVSAEHVEGDHILFIGKVTDIKLEDAEPLLYYSGRYRTLLEESTVTSN</sequence>
<accession>A0A6H1P1S4</accession>
<reference evidence="3 4" key="2">
    <citation type="submission" date="2020-04" db="EMBL/GenBank/DDBJ databases">
        <authorList>
            <person name="Fomenkov A."/>
            <person name="Anton B.P."/>
            <person name="Roberts R.J."/>
        </authorList>
    </citation>
    <scope>NUCLEOTIDE SEQUENCE [LARGE SCALE GENOMIC DNA]</scope>
    <source>
        <strain evidence="3 4">S2</strain>
    </source>
</reference>
<dbReference type="Gene3D" id="2.30.110.10">
    <property type="entry name" value="Electron Transport, Fmn-binding Protein, Chain A"/>
    <property type="match status" value="1"/>
</dbReference>
<name>A0A6H1P1S4_PRIMG</name>
<organism evidence="3 4">
    <name type="scientific">Priestia megaterium</name>
    <name type="common">Bacillus megaterium</name>
    <dbReference type="NCBI Taxonomy" id="1404"/>
    <lineage>
        <taxon>Bacteria</taxon>
        <taxon>Bacillati</taxon>
        <taxon>Bacillota</taxon>
        <taxon>Bacilli</taxon>
        <taxon>Bacillales</taxon>
        <taxon>Bacillaceae</taxon>
        <taxon>Priestia</taxon>
    </lineage>
</organism>
<gene>
    <name evidence="3" type="ORF">HFZ78_12835</name>
</gene>
<dbReference type="EMBL" id="CP051128">
    <property type="protein sequence ID" value="QIZ07503.1"/>
    <property type="molecule type" value="Genomic_DNA"/>
</dbReference>
<protein>
    <submittedName>
        <fullName evidence="3">Flavin reductase family protein</fullName>
    </submittedName>
</protein>
<dbReference type="GO" id="GO:0042602">
    <property type="term" value="F:riboflavin reductase (NADPH) activity"/>
    <property type="evidence" value="ECO:0007669"/>
    <property type="project" value="TreeGrafter"/>
</dbReference>